<keyword evidence="2 5" id="KW-0812">Transmembrane</keyword>
<dbReference type="GO" id="GO:0038023">
    <property type="term" value="F:signaling receptor activity"/>
    <property type="evidence" value="ECO:0007669"/>
    <property type="project" value="TreeGrafter"/>
</dbReference>
<dbReference type="STRING" id="69004.A0A182QA02"/>
<reference evidence="8" key="1">
    <citation type="submission" date="2014-01" db="EMBL/GenBank/DDBJ databases">
        <title>The Genome Sequence of Anopheles farauti FAR1 (V2).</title>
        <authorList>
            <consortium name="The Broad Institute Genomics Platform"/>
            <person name="Neafsey D.E."/>
            <person name="Besansky N."/>
            <person name="Howell P."/>
            <person name="Walton C."/>
            <person name="Young S.K."/>
            <person name="Zeng Q."/>
            <person name="Gargeya S."/>
            <person name="Fitzgerald M."/>
            <person name="Haas B."/>
            <person name="Abouelleil A."/>
            <person name="Allen A.W."/>
            <person name="Alvarado L."/>
            <person name="Arachchi H.M."/>
            <person name="Berlin A.M."/>
            <person name="Chapman S.B."/>
            <person name="Gainer-Dewar J."/>
            <person name="Goldberg J."/>
            <person name="Griggs A."/>
            <person name="Gujja S."/>
            <person name="Hansen M."/>
            <person name="Howarth C."/>
            <person name="Imamovic A."/>
            <person name="Ireland A."/>
            <person name="Larimer J."/>
            <person name="McCowan C."/>
            <person name="Murphy C."/>
            <person name="Pearson M."/>
            <person name="Poon T.W."/>
            <person name="Priest M."/>
            <person name="Roberts A."/>
            <person name="Saif S."/>
            <person name="Shea T."/>
            <person name="Sisk P."/>
            <person name="Sykes S."/>
            <person name="Wortman J."/>
            <person name="Nusbaum C."/>
            <person name="Birren B."/>
        </authorList>
    </citation>
    <scope>NUCLEOTIDE SEQUENCE [LARGE SCALE GENOMIC DNA]</scope>
    <source>
        <strain evidence="8">FAR1</strain>
    </source>
</reference>
<dbReference type="SUPFAM" id="SSF53822">
    <property type="entry name" value="Periplasmic binding protein-like I"/>
    <property type="match status" value="1"/>
</dbReference>
<dbReference type="PANTHER" id="PTHR44755">
    <property type="entry name" value="NATRIURETIC PEPTIDE RECEPTOR 3-RELATED"/>
    <property type="match status" value="1"/>
</dbReference>
<dbReference type="InterPro" id="IPR028082">
    <property type="entry name" value="Peripla_BP_I"/>
</dbReference>
<evidence type="ECO:0000256" key="5">
    <source>
        <dbReference type="SAM" id="Phobius"/>
    </source>
</evidence>
<dbReference type="Gene3D" id="3.40.50.2300">
    <property type="match status" value="1"/>
</dbReference>
<dbReference type="VEuPathDB" id="VectorBase:AFAF006004"/>
<keyword evidence="3 5" id="KW-1133">Transmembrane helix</keyword>
<protein>
    <recommendedName>
        <fullName evidence="6">Receptor ligand binding region domain-containing protein</fullName>
    </recommendedName>
</protein>
<dbReference type="InterPro" id="IPR052612">
    <property type="entry name" value="ANP_Clearance_Receptor"/>
</dbReference>
<proteinExistence type="predicted"/>
<dbReference type="InterPro" id="IPR001828">
    <property type="entry name" value="ANF_lig-bd_rcpt"/>
</dbReference>
<evidence type="ECO:0000256" key="4">
    <source>
        <dbReference type="ARBA" id="ARBA00023136"/>
    </source>
</evidence>
<sequence length="378" mass="42132">MGARRTTWWPPCSGCNRRTLHHGSFAAGVLLFGVGFVLLVLLLLLPTPVEAGCRRLAQKPCEAICVRADSVDRRMGSMHGLGRDEMGNVSTTTTTRSGGDGWTCELRIVVIMPANTSVEASQPRVLPVLEKALGKIRRDGIIPANVAIRLITFDDRCEQARATVMAMDGTGSDSCGHLILGPSCDFALAPVARIARYIYNDGIPVITSAGYTFDFEEPKTHCENEFHMLIRTGLVSFKRMAFFMIELFRHFKWNRVVYFYERQSYYNVAGPQTGHLLMNTMAEFFRHENITYSPFSTDSARTNLTESLKEKVGLSHAMTLLARRLQSVSQIDEMSKWPTLVEYANGVVFYAAGVFRRSGVIFDLTYTSARASGVRVDN</sequence>
<dbReference type="Proteomes" id="UP000075886">
    <property type="component" value="Unassembled WGS sequence"/>
</dbReference>
<organism evidence="7 8">
    <name type="scientific">Anopheles farauti</name>
    <dbReference type="NCBI Taxonomy" id="69004"/>
    <lineage>
        <taxon>Eukaryota</taxon>
        <taxon>Metazoa</taxon>
        <taxon>Ecdysozoa</taxon>
        <taxon>Arthropoda</taxon>
        <taxon>Hexapoda</taxon>
        <taxon>Insecta</taxon>
        <taxon>Pterygota</taxon>
        <taxon>Neoptera</taxon>
        <taxon>Endopterygota</taxon>
        <taxon>Diptera</taxon>
        <taxon>Nematocera</taxon>
        <taxon>Culicoidea</taxon>
        <taxon>Culicidae</taxon>
        <taxon>Anophelinae</taxon>
        <taxon>Anopheles</taxon>
    </lineage>
</organism>
<dbReference type="GO" id="GO:0017046">
    <property type="term" value="F:peptide hormone binding"/>
    <property type="evidence" value="ECO:0007669"/>
    <property type="project" value="TreeGrafter"/>
</dbReference>
<keyword evidence="4 5" id="KW-0472">Membrane</keyword>
<feature type="domain" description="Receptor ligand binding region" evidence="6">
    <location>
        <begin position="126"/>
        <end position="265"/>
    </location>
</feature>
<reference evidence="7" key="2">
    <citation type="submission" date="2020-05" db="UniProtKB">
        <authorList>
            <consortium name="EnsemblMetazoa"/>
        </authorList>
    </citation>
    <scope>IDENTIFICATION</scope>
    <source>
        <strain evidence="7">FAR1</strain>
    </source>
</reference>
<comment type="subcellular location">
    <subcellularLocation>
        <location evidence="1">Membrane</location>
    </subcellularLocation>
</comment>
<evidence type="ECO:0000256" key="1">
    <source>
        <dbReference type="ARBA" id="ARBA00004370"/>
    </source>
</evidence>
<keyword evidence="8" id="KW-1185">Reference proteome</keyword>
<dbReference type="EMBL" id="AXCN02000174">
    <property type="status" value="NOT_ANNOTATED_CDS"/>
    <property type="molecule type" value="Genomic_DNA"/>
</dbReference>
<dbReference type="AlphaFoldDB" id="A0A182QA02"/>
<evidence type="ECO:0000313" key="8">
    <source>
        <dbReference type="Proteomes" id="UP000075886"/>
    </source>
</evidence>
<evidence type="ECO:0000313" key="7">
    <source>
        <dbReference type="EnsemblMetazoa" id="AFAF006004-PA"/>
    </source>
</evidence>
<evidence type="ECO:0000256" key="3">
    <source>
        <dbReference type="ARBA" id="ARBA00022989"/>
    </source>
</evidence>
<accession>A0A182QA02</accession>
<dbReference type="GO" id="GO:0007165">
    <property type="term" value="P:signal transduction"/>
    <property type="evidence" value="ECO:0007669"/>
    <property type="project" value="TreeGrafter"/>
</dbReference>
<dbReference type="Pfam" id="PF01094">
    <property type="entry name" value="ANF_receptor"/>
    <property type="match status" value="1"/>
</dbReference>
<dbReference type="PANTHER" id="PTHR44755:SF11">
    <property type="entry name" value="ATRIAL NATRIURETIC PEPTIDE RECEPTOR 3 ISOFORM X1"/>
    <property type="match status" value="1"/>
</dbReference>
<feature type="transmembrane region" description="Helical" evidence="5">
    <location>
        <begin position="25"/>
        <end position="45"/>
    </location>
</feature>
<name>A0A182QA02_9DIPT</name>
<dbReference type="GO" id="GO:0016020">
    <property type="term" value="C:membrane"/>
    <property type="evidence" value="ECO:0007669"/>
    <property type="project" value="UniProtKB-SubCell"/>
</dbReference>
<evidence type="ECO:0000256" key="2">
    <source>
        <dbReference type="ARBA" id="ARBA00022692"/>
    </source>
</evidence>
<evidence type="ECO:0000259" key="6">
    <source>
        <dbReference type="Pfam" id="PF01094"/>
    </source>
</evidence>
<dbReference type="EnsemblMetazoa" id="AFAF006004-RA">
    <property type="protein sequence ID" value="AFAF006004-PA"/>
    <property type="gene ID" value="AFAF006004"/>
</dbReference>